<sequence length="75" mass="8401">MAGHHRRSVKTQASVFPLNRPQLCTASLMMHQSDQQQLLTYQLTNYTLHIVLCIAATTFSHANYVPLLPSDSTDS</sequence>
<reference evidence="1 2" key="1">
    <citation type="submission" date="2015-01" db="EMBL/GenBank/DDBJ databases">
        <title>Evolution of Trichinella species and genotypes.</title>
        <authorList>
            <person name="Korhonen P.K."/>
            <person name="Edoardo P."/>
            <person name="Giuseppe L.R."/>
            <person name="Gasser R.B."/>
        </authorList>
    </citation>
    <scope>NUCLEOTIDE SEQUENCE [LARGE SCALE GENOMIC DNA]</scope>
    <source>
        <strain evidence="1">ISS1029</strain>
    </source>
</reference>
<dbReference type="AlphaFoldDB" id="A0A0V1HWA7"/>
<keyword evidence="2" id="KW-1185">Reference proteome</keyword>
<evidence type="ECO:0000313" key="1">
    <source>
        <dbReference type="EMBL" id="KRZ14877.1"/>
    </source>
</evidence>
<organism evidence="1 2">
    <name type="scientific">Trichinella zimbabwensis</name>
    <dbReference type="NCBI Taxonomy" id="268475"/>
    <lineage>
        <taxon>Eukaryota</taxon>
        <taxon>Metazoa</taxon>
        <taxon>Ecdysozoa</taxon>
        <taxon>Nematoda</taxon>
        <taxon>Enoplea</taxon>
        <taxon>Dorylaimia</taxon>
        <taxon>Trichinellida</taxon>
        <taxon>Trichinellidae</taxon>
        <taxon>Trichinella</taxon>
    </lineage>
</organism>
<dbReference type="EMBL" id="JYDP01000021">
    <property type="protein sequence ID" value="KRZ14877.1"/>
    <property type="molecule type" value="Genomic_DNA"/>
</dbReference>
<protein>
    <submittedName>
        <fullName evidence="1">Uncharacterized protein</fullName>
    </submittedName>
</protein>
<evidence type="ECO:0000313" key="2">
    <source>
        <dbReference type="Proteomes" id="UP000055024"/>
    </source>
</evidence>
<accession>A0A0V1HWA7</accession>
<name>A0A0V1HWA7_9BILA</name>
<proteinExistence type="predicted"/>
<comment type="caution">
    <text evidence="1">The sequence shown here is derived from an EMBL/GenBank/DDBJ whole genome shotgun (WGS) entry which is preliminary data.</text>
</comment>
<dbReference type="Proteomes" id="UP000055024">
    <property type="component" value="Unassembled WGS sequence"/>
</dbReference>
<gene>
    <name evidence="1" type="ORF">T11_1579</name>
</gene>